<accession>A0A5E4Y4H2</accession>
<dbReference type="AlphaFoldDB" id="A0A5E4Y4H2"/>
<dbReference type="SUPFAM" id="SSF46689">
    <property type="entry name" value="Homeodomain-like"/>
    <property type="match status" value="1"/>
</dbReference>
<proteinExistence type="predicted"/>
<dbReference type="InterPro" id="IPR036388">
    <property type="entry name" value="WH-like_DNA-bd_sf"/>
</dbReference>
<evidence type="ECO:0000313" key="3">
    <source>
        <dbReference type="Proteomes" id="UP000396788"/>
    </source>
</evidence>
<evidence type="ECO:0000256" key="1">
    <source>
        <dbReference type="SAM" id="MobiDB-lite"/>
    </source>
</evidence>
<sequence length="79" mass="9226">MWAEFESIAGMIGCTPQTLHEWVKREQADQGERDGMTTDERERPKALEREVKELRRANEILKVASAFFAQAELDRRFKS</sequence>
<protein>
    <submittedName>
        <fullName evidence="2">Transposase</fullName>
    </submittedName>
</protein>
<dbReference type="GO" id="GO:0004803">
    <property type="term" value="F:transposase activity"/>
    <property type="evidence" value="ECO:0007669"/>
    <property type="project" value="InterPro"/>
</dbReference>
<dbReference type="Proteomes" id="UP000396788">
    <property type="component" value="Unassembled WGS sequence"/>
</dbReference>
<dbReference type="EMBL" id="CABPRY010000015">
    <property type="protein sequence ID" value="VVE43383.1"/>
    <property type="molecule type" value="Genomic_DNA"/>
</dbReference>
<dbReference type="GO" id="GO:0006313">
    <property type="term" value="P:DNA transposition"/>
    <property type="evidence" value="ECO:0007669"/>
    <property type="project" value="InterPro"/>
</dbReference>
<organism evidence="2 3">
    <name type="scientific">Pandoraea cepalis</name>
    <dbReference type="NCBI Taxonomy" id="2508294"/>
    <lineage>
        <taxon>Bacteria</taxon>
        <taxon>Pseudomonadati</taxon>
        <taxon>Pseudomonadota</taxon>
        <taxon>Betaproteobacteria</taxon>
        <taxon>Burkholderiales</taxon>
        <taxon>Burkholderiaceae</taxon>
        <taxon>Pandoraea</taxon>
    </lineage>
</organism>
<evidence type="ECO:0000313" key="2">
    <source>
        <dbReference type="EMBL" id="VVE43383.1"/>
    </source>
</evidence>
<dbReference type="GO" id="GO:0003677">
    <property type="term" value="F:DNA binding"/>
    <property type="evidence" value="ECO:0007669"/>
    <property type="project" value="InterPro"/>
</dbReference>
<feature type="region of interest" description="Disordered" evidence="1">
    <location>
        <begin position="24"/>
        <end position="45"/>
    </location>
</feature>
<dbReference type="InterPro" id="IPR009057">
    <property type="entry name" value="Homeodomain-like_sf"/>
</dbReference>
<dbReference type="Gene3D" id="1.10.10.10">
    <property type="entry name" value="Winged helix-like DNA-binding domain superfamily/Winged helix DNA-binding domain"/>
    <property type="match status" value="1"/>
</dbReference>
<dbReference type="Pfam" id="PF01527">
    <property type="entry name" value="HTH_Tnp_1"/>
    <property type="match status" value="1"/>
</dbReference>
<dbReference type="InterPro" id="IPR002514">
    <property type="entry name" value="Transposase_8"/>
</dbReference>
<reference evidence="2 3" key="1">
    <citation type="submission" date="2019-08" db="EMBL/GenBank/DDBJ databases">
        <authorList>
            <person name="Peeters C."/>
        </authorList>
    </citation>
    <scope>NUCLEOTIDE SEQUENCE [LARGE SCALE GENOMIC DNA]</scope>
    <source>
        <strain evidence="2 3">LMG 31107</strain>
    </source>
</reference>
<name>A0A5E4Y4H2_9BURK</name>
<gene>
    <name evidence="2" type="ORF">PCE31107_04278</name>
</gene>